<feature type="domain" description="Agarase CBM-like" evidence="5">
    <location>
        <begin position="37"/>
        <end position="222"/>
    </location>
</feature>
<feature type="domain" description="Glycoside hydrolase family 42 N-terminal" evidence="4">
    <location>
        <begin position="476"/>
        <end position="646"/>
    </location>
</feature>
<evidence type="ECO:0000313" key="6">
    <source>
        <dbReference type="EMBL" id="AWB68956.1"/>
    </source>
</evidence>
<keyword evidence="2" id="KW-0326">Glycosidase</keyword>
<dbReference type="Gene3D" id="3.20.20.80">
    <property type="entry name" value="Glycosidases"/>
    <property type="match status" value="1"/>
</dbReference>
<dbReference type="InterPro" id="IPR013529">
    <property type="entry name" value="Glyco_hydro_42_N"/>
</dbReference>
<evidence type="ECO:0000256" key="3">
    <source>
        <dbReference type="SAM" id="MobiDB-lite"/>
    </source>
</evidence>
<keyword evidence="1" id="KW-0378">Hydrolase</keyword>
<protein>
    <submittedName>
        <fullName evidence="6">Agarase</fullName>
    </submittedName>
</protein>
<dbReference type="InterPro" id="IPR017853">
    <property type="entry name" value="GH"/>
</dbReference>
<dbReference type="GO" id="GO:0005975">
    <property type="term" value="P:carbohydrate metabolic process"/>
    <property type="evidence" value="ECO:0007669"/>
    <property type="project" value="InterPro"/>
</dbReference>
<dbReference type="AlphaFoldDB" id="A0A2S0VXK6"/>
<dbReference type="SUPFAM" id="SSF51445">
    <property type="entry name" value="(Trans)glycosidases"/>
    <property type="match status" value="1"/>
</dbReference>
<keyword evidence="7" id="KW-1185">Reference proteome</keyword>
<dbReference type="KEGG" id="cate:C2869_07240"/>
<feature type="region of interest" description="Disordered" evidence="3">
    <location>
        <begin position="1"/>
        <end position="26"/>
    </location>
</feature>
<evidence type="ECO:0000256" key="1">
    <source>
        <dbReference type="ARBA" id="ARBA00022801"/>
    </source>
</evidence>
<dbReference type="Gene3D" id="2.60.120.430">
    <property type="entry name" value="Galactose-binding lectin"/>
    <property type="match status" value="1"/>
</dbReference>
<sequence>MPEQSTVKNDQATAKGENLNSNAKTNNADNQVLTLLDFESSSLPDVVVVENGLAKPIHKTQNQAGVTSGNQALSIQFLAKENYKSSISFKPKTPWDWSELGDFSLAMDISNPLDESTHIFGQVFDKKGQTHTRSVVIPKRSSNTYYIELKGHDLTLETGIRSNPPSWQSDDQQFIWRWGTKQLDVSAISAVKLSVTSLLNDKPLIIDNLRLIKNPPVDGNYLANLVDEFGQSTRTDFKQKIDSLAELNQVSQQELASLDGQLMPDRSKFGGWKTGPKLQATGFFRTEKIGDTWTLVDPEGYLFFSHGIANVRMANTSTMTGVDFKRGIVARAADDVTPEDSKGLNGVSVEAQQSAYVSSALRRDMFSWLPSYDDPLARHYGYRREVHSGALDKGETYSFYQANLQRKYGDNFIEQWRDVTVDRMINWGFTSFGNWIDPMFYHLDRFAYFANGWIIGDFKKVSSGADYWSPLPDPFDPVFRERAAATVAVIADEVKQNPWCIGIFIDNEKSWGMTGSHEGRYGVVIHTLGRSSQDSPTKAVFSQLMKDKYGDIRQLSEAWQQPITSWQAFDAGIATQDFTPAQLQDFALLLETYAAEYFKIVKQEVKKKLPNHLYMGARFADWGMTPEIVSAAAKHVDVMSYNFYKEGLHAKHWQFLKDVDMPSIIGEFHVGATDTGLLNPGLVHAQSQQDRANMYSDYMNTVIPNDYFVGAHWFQYTDSPLTGRAYDGENYNVGFVSVTDTPYQEIVEATKSIMRDIYPNKYGHLVAK</sequence>
<accession>A0A2S0VXK6</accession>
<evidence type="ECO:0000259" key="5">
    <source>
        <dbReference type="Pfam" id="PF17992"/>
    </source>
</evidence>
<dbReference type="Proteomes" id="UP000244441">
    <property type="component" value="Chromosome"/>
</dbReference>
<proteinExistence type="predicted"/>
<dbReference type="Pfam" id="PF17992">
    <property type="entry name" value="Agarase_CBM"/>
    <property type="match status" value="1"/>
</dbReference>
<gene>
    <name evidence="6" type="ORF">C2869_07240</name>
</gene>
<dbReference type="InterPro" id="IPR040669">
    <property type="entry name" value="Agarase_CBM"/>
</dbReference>
<dbReference type="GO" id="GO:0004565">
    <property type="term" value="F:beta-galactosidase activity"/>
    <property type="evidence" value="ECO:0007669"/>
    <property type="project" value="InterPro"/>
</dbReference>
<dbReference type="GO" id="GO:0009341">
    <property type="term" value="C:beta-galactosidase complex"/>
    <property type="evidence" value="ECO:0007669"/>
    <property type="project" value="InterPro"/>
</dbReference>
<name>A0A2S0VXK6_9ALTE</name>
<dbReference type="Pfam" id="PF02449">
    <property type="entry name" value="Glyco_hydro_42"/>
    <property type="match status" value="1"/>
</dbReference>
<evidence type="ECO:0000313" key="7">
    <source>
        <dbReference type="Proteomes" id="UP000244441"/>
    </source>
</evidence>
<evidence type="ECO:0000256" key="2">
    <source>
        <dbReference type="ARBA" id="ARBA00023295"/>
    </source>
</evidence>
<dbReference type="EMBL" id="CP026604">
    <property type="protein sequence ID" value="AWB68956.1"/>
    <property type="molecule type" value="Genomic_DNA"/>
</dbReference>
<reference evidence="6 7" key="1">
    <citation type="submission" date="2018-01" db="EMBL/GenBank/DDBJ databases">
        <title>Genome sequence of a Cantenovulum-like bacteria.</title>
        <authorList>
            <person name="Tan W.R."/>
            <person name="Lau N.-S."/>
            <person name="Go F."/>
            <person name="Amirul A.-A.A."/>
        </authorList>
    </citation>
    <scope>NUCLEOTIDE SEQUENCE [LARGE SCALE GENOMIC DNA]</scope>
    <source>
        <strain evidence="6 7">CCB-QB4</strain>
    </source>
</reference>
<organism evidence="6 7">
    <name type="scientific">Saccharobesus litoralis</name>
    <dbReference type="NCBI Taxonomy" id="2172099"/>
    <lineage>
        <taxon>Bacteria</taxon>
        <taxon>Pseudomonadati</taxon>
        <taxon>Pseudomonadota</taxon>
        <taxon>Gammaproteobacteria</taxon>
        <taxon>Alteromonadales</taxon>
        <taxon>Alteromonadaceae</taxon>
        <taxon>Saccharobesus</taxon>
    </lineage>
</organism>
<evidence type="ECO:0000259" key="4">
    <source>
        <dbReference type="Pfam" id="PF02449"/>
    </source>
</evidence>